<sequence length="397" mass="43882">MTMAAAIEGQTAEARAWPNAIRVAGVDIFHDLTAAEATWRGFETPQHSYTPYQRFDFLAAWQRQVGEREGLRPFIVVAHDSERRPLLLLPLAIEARLGANCASFMGGKHATFNMALCAKDFAANATEADIAALIGSIAERSRADALALCQQPLRWQDLPNPLALLAHQPSVNDCPVLAIEPGAAPATLVSNSFRRRLKGKERKLQALPGYRYYVASESADVCRLLDWFFRVKPQRMAEQKLPNVFAEPGIEQFVRAACLAPRADGNGYAIDIHALECDEEVIAIFAGVSDGHRFSMMFNTYTMSANSKFSPGLILMRDIIDRHAGLNYRALDLGIGSDEYKRLFCKDDEAVVDSFIPLSLRGKPAASALSAINRAKRAVKQNPALFEIAQNLRSMFR</sequence>
<proteinExistence type="predicted"/>
<dbReference type="Pfam" id="PF13480">
    <property type="entry name" value="Acetyltransf_6"/>
    <property type="match status" value="1"/>
</dbReference>
<evidence type="ECO:0000259" key="1">
    <source>
        <dbReference type="Pfam" id="PF13480"/>
    </source>
</evidence>
<dbReference type="SUPFAM" id="SSF55729">
    <property type="entry name" value="Acyl-CoA N-acyltransferases (Nat)"/>
    <property type="match status" value="1"/>
</dbReference>
<name>A0A4U6SC78_BRAEL</name>
<dbReference type="InterPro" id="IPR016181">
    <property type="entry name" value="Acyl_CoA_acyltransferase"/>
</dbReference>
<feature type="domain" description="BioF2-like acetyltransferase" evidence="1">
    <location>
        <begin position="192"/>
        <end position="342"/>
    </location>
</feature>
<organism evidence="2 3">
    <name type="scientific">Bradyrhizobium elkanii</name>
    <dbReference type="NCBI Taxonomy" id="29448"/>
    <lineage>
        <taxon>Bacteria</taxon>
        <taxon>Pseudomonadati</taxon>
        <taxon>Pseudomonadota</taxon>
        <taxon>Alphaproteobacteria</taxon>
        <taxon>Hyphomicrobiales</taxon>
        <taxon>Nitrobacteraceae</taxon>
        <taxon>Bradyrhizobium</taxon>
    </lineage>
</organism>
<gene>
    <name evidence="2" type="ORF">FDV58_08115</name>
</gene>
<dbReference type="RefSeq" id="WP_137477785.1">
    <property type="nucleotide sequence ID" value="NZ_SZZP01000004.1"/>
</dbReference>
<reference evidence="2 3" key="1">
    <citation type="submission" date="2019-05" db="EMBL/GenBank/DDBJ databases">
        <title>Draft Genome of Bradyrhizobium elkanii strain SEMIA 938, Used in Commercial Inoculants for Lupinus spp. in Brazil.</title>
        <authorList>
            <person name="Hungria M."/>
            <person name="Delamuta J.R.M."/>
            <person name="Ribeiro R.A."/>
            <person name="Nogueira M.A."/>
        </authorList>
    </citation>
    <scope>NUCLEOTIDE SEQUENCE [LARGE SCALE GENOMIC DNA]</scope>
    <source>
        <strain evidence="2 3">Semia 938</strain>
    </source>
</reference>
<dbReference type="GO" id="GO:0016740">
    <property type="term" value="F:transferase activity"/>
    <property type="evidence" value="ECO:0007669"/>
    <property type="project" value="UniProtKB-KW"/>
</dbReference>
<dbReference type="InterPro" id="IPR038740">
    <property type="entry name" value="BioF2-like_GNAT_dom"/>
</dbReference>
<comment type="caution">
    <text evidence="2">The sequence shown here is derived from an EMBL/GenBank/DDBJ whole genome shotgun (WGS) entry which is preliminary data.</text>
</comment>
<dbReference type="AlphaFoldDB" id="A0A4U6SC78"/>
<accession>A0A4U6SC78</accession>
<evidence type="ECO:0000313" key="2">
    <source>
        <dbReference type="EMBL" id="TKV82436.1"/>
    </source>
</evidence>
<dbReference type="Proteomes" id="UP000305095">
    <property type="component" value="Unassembled WGS sequence"/>
</dbReference>
<keyword evidence="2" id="KW-0808">Transferase</keyword>
<dbReference type="EMBL" id="SZZP01000004">
    <property type="protein sequence ID" value="TKV82436.1"/>
    <property type="molecule type" value="Genomic_DNA"/>
</dbReference>
<protein>
    <submittedName>
        <fullName evidence="2">GNAT family N-acetyltransferase</fullName>
    </submittedName>
</protein>
<evidence type="ECO:0000313" key="3">
    <source>
        <dbReference type="Proteomes" id="UP000305095"/>
    </source>
</evidence>